<dbReference type="InterPro" id="IPR018588">
    <property type="entry name" value="Dihaem_cytochrome-c"/>
</dbReference>
<reference evidence="2" key="1">
    <citation type="journal article" date="2007" name="J. Bacteriol.">
        <title>Comparative genome analysis of four magnetotactic bacteria reveals a complex set of group-specific genes implicated in magnetosome biomineralization and function.</title>
        <authorList>
            <person name="Richter M."/>
            <person name="Kube M."/>
            <person name="Bazylinski D.A."/>
            <person name="Lombardot T."/>
            <person name="Gloeckner F.O."/>
            <person name="Reinhardt R."/>
            <person name="Schueler D."/>
        </authorList>
    </citation>
    <scope>NUCLEOTIDE SEQUENCE</scope>
    <source>
        <strain evidence="2">MSR-1</strain>
    </source>
</reference>
<sequence length="175" mass="19591">MHRPRKRRLHHLHDGTMTMILRTLLLATLLALPFASVARAGDDWVPPVTDPLVKKECGTCHMAFQPAFLPARSWNKMMDTLADHFGEDASLPADKAAAIRAYLTQNAGDVVGQGRARKYMRHVAGGDAPQRITENPDFIRKHQLPERVWKDPKVVTKSNCPACHVGADRGFYEDD</sequence>
<protein>
    <submittedName>
        <fullName evidence="2">Diheme cytochrome c</fullName>
    </submittedName>
</protein>
<feature type="signal peptide" evidence="1">
    <location>
        <begin position="1"/>
        <end position="40"/>
    </location>
</feature>
<feature type="chain" id="PRO_5002673187" evidence="1">
    <location>
        <begin position="41"/>
        <end position="175"/>
    </location>
</feature>
<proteinExistence type="predicted"/>
<dbReference type="AlphaFoldDB" id="A4TZC9"/>
<name>A4TZC9_9PROT</name>
<keyword evidence="1" id="KW-0732">Signal</keyword>
<evidence type="ECO:0000256" key="1">
    <source>
        <dbReference type="SAM" id="SignalP"/>
    </source>
</evidence>
<dbReference type="Pfam" id="PF09626">
    <property type="entry name" value="DHC"/>
    <property type="match status" value="1"/>
</dbReference>
<organism evidence="2">
    <name type="scientific">Magnetospirillum gryphiswaldense</name>
    <dbReference type="NCBI Taxonomy" id="55518"/>
    <lineage>
        <taxon>Bacteria</taxon>
        <taxon>Pseudomonadati</taxon>
        <taxon>Pseudomonadota</taxon>
        <taxon>Alphaproteobacteria</taxon>
        <taxon>Rhodospirillales</taxon>
        <taxon>Rhodospirillaceae</taxon>
        <taxon>Magnetospirillum</taxon>
    </lineage>
</organism>
<gene>
    <name evidence="2" type="ORF">MGR_3314</name>
</gene>
<dbReference type="EMBL" id="CU459003">
    <property type="protein sequence ID" value="CAM75986.1"/>
    <property type="molecule type" value="Genomic_DNA"/>
</dbReference>
<accession>A4TZC9</accession>
<evidence type="ECO:0000313" key="2">
    <source>
        <dbReference type="EMBL" id="CAM75986.1"/>
    </source>
</evidence>